<evidence type="ECO:0000256" key="4">
    <source>
        <dbReference type="ARBA" id="ARBA00016218"/>
    </source>
</evidence>
<keyword evidence="5" id="KW-0808">Transferase</keyword>
<evidence type="ECO:0000256" key="1">
    <source>
        <dbReference type="ARBA" id="ARBA00005051"/>
    </source>
</evidence>
<organism evidence="14 15">
    <name type="scientific">Roseivivax marinus</name>
    <dbReference type="NCBI Taxonomy" id="1379903"/>
    <lineage>
        <taxon>Bacteria</taxon>
        <taxon>Pseudomonadati</taxon>
        <taxon>Pseudomonadota</taxon>
        <taxon>Alphaproteobacteria</taxon>
        <taxon>Rhodobacterales</taxon>
        <taxon>Roseobacteraceae</taxon>
        <taxon>Roseivivax</taxon>
    </lineage>
</organism>
<keyword evidence="9" id="KW-0289">Folate biosynthesis</keyword>
<evidence type="ECO:0000256" key="11">
    <source>
        <dbReference type="ARBA" id="ARBA00029766"/>
    </source>
</evidence>
<evidence type="ECO:0000256" key="9">
    <source>
        <dbReference type="ARBA" id="ARBA00022909"/>
    </source>
</evidence>
<comment type="pathway">
    <text evidence="1">Cofactor biosynthesis; tetrahydrofolate biosynthesis; 2-amino-4-hydroxy-6-hydroxymethyl-7,8-dihydropteridine diphosphate from 7,8-dihydroneopterin triphosphate: step 4/4.</text>
</comment>
<dbReference type="GO" id="GO:0046654">
    <property type="term" value="P:tetrahydrofolate biosynthetic process"/>
    <property type="evidence" value="ECO:0007669"/>
    <property type="project" value="UniProtKB-UniPathway"/>
</dbReference>
<evidence type="ECO:0000259" key="13">
    <source>
        <dbReference type="Pfam" id="PF01288"/>
    </source>
</evidence>
<comment type="caution">
    <text evidence="14">The sequence shown here is derived from an EMBL/GenBank/DDBJ whole genome shotgun (WGS) entry which is preliminary data.</text>
</comment>
<comment type="similarity">
    <text evidence="2">Belongs to the HPPK family.</text>
</comment>
<dbReference type="EMBL" id="AQQW01000008">
    <property type="protein sequence ID" value="ETW12162.1"/>
    <property type="molecule type" value="Genomic_DNA"/>
</dbReference>
<dbReference type="GO" id="GO:0003848">
    <property type="term" value="F:2-amino-4-hydroxy-6-hydroxymethyldihydropteridine diphosphokinase activity"/>
    <property type="evidence" value="ECO:0007669"/>
    <property type="project" value="UniProtKB-EC"/>
</dbReference>
<dbReference type="STRING" id="1379903.ATO8_13742"/>
<gene>
    <name evidence="14" type="ORF">ATO8_13742</name>
</gene>
<dbReference type="Pfam" id="PF01288">
    <property type="entry name" value="HPPK"/>
    <property type="match status" value="1"/>
</dbReference>
<evidence type="ECO:0000256" key="6">
    <source>
        <dbReference type="ARBA" id="ARBA00022741"/>
    </source>
</evidence>
<dbReference type="InterPro" id="IPR000550">
    <property type="entry name" value="Hppk"/>
</dbReference>
<dbReference type="GO" id="GO:0016301">
    <property type="term" value="F:kinase activity"/>
    <property type="evidence" value="ECO:0007669"/>
    <property type="project" value="UniProtKB-KW"/>
</dbReference>
<dbReference type="InterPro" id="IPR035907">
    <property type="entry name" value="Hppk_sf"/>
</dbReference>
<dbReference type="PATRIC" id="fig|1317118.6.peg.2827"/>
<evidence type="ECO:0000256" key="7">
    <source>
        <dbReference type="ARBA" id="ARBA00022777"/>
    </source>
</evidence>
<evidence type="ECO:0000256" key="2">
    <source>
        <dbReference type="ARBA" id="ARBA00005810"/>
    </source>
</evidence>
<evidence type="ECO:0000256" key="8">
    <source>
        <dbReference type="ARBA" id="ARBA00022840"/>
    </source>
</evidence>
<dbReference type="SUPFAM" id="SSF55083">
    <property type="entry name" value="6-hydroxymethyl-7,8-dihydropterin pyrophosphokinase, HPPK"/>
    <property type="match status" value="1"/>
</dbReference>
<dbReference type="UniPathway" id="UPA00077">
    <property type="reaction ID" value="UER00155"/>
</dbReference>
<dbReference type="AlphaFoldDB" id="W4HHD2"/>
<keyword evidence="15" id="KW-1185">Reference proteome</keyword>
<comment type="function">
    <text evidence="10">Catalyzes the transfer of pyrophosphate from adenosine triphosphate (ATP) to 6-hydroxymethyl-7,8-dihydropterin, an enzymatic step in folate biosynthesis pathway.</text>
</comment>
<dbReference type="NCBIfam" id="TIGR01498">
    <property type="entry name" value="folK"/>
    <property type="match status" value="1"/>
</dbReference>
<dbReference type="Proteomes" id="UP000019063">
    <property type="component" value="Unassembled WGS sequence"/>
</dbReference>
<sequence length="123" mass="13692">MVTVSCAPERVLEILHSVEAEAGRERSARWAGRTLDLDLLAIGGKTLPDEKTHEHWRDLAFERQAVEAPDRLILPHPRIQDRGFVLVPLADVAPGWRHPTLGRTVREMLDALPAEARAGIVPL</sequence>
<evidence type="ECO:0000313" key="14">
    <source>
        <dbReference type="EMBL" id="ETW12162.1"/>
    </source>
</evidence>
<feature type="domain" description="7,8-dihydro-6-hydroxymethylpterin-pyrophosphokinase" evidence="13">
    <location>
        <begin position="3"/>
        <end position="94"/>
    </location>
</feature>
<reference evidence="14 15" key="1">
    <citation type="journal article" date="2014" name="Antonie Van Leeuwenhoek">
        <title>Roseivivax atlanticus sp. nov., isolated from surface seawater of the Atlantic Ocean.</title>
        <authorList>
            <person name="Li G."/>
            <person name="Lai Q."/>
            <person name="Liu X."/>
            <person name="Sun F."/>
            <person name="Shao Z."/>
        </authorList>
    </citation>
    <scope>NUCLEOTIDE SEQUENCE [LARGE SCALE GENOMIC DNA]</scope>
    <source>
        <strain evidence="14 15">22II-s10s</strain>
    </source>
</reference>
<dbReference type="GO" id="GO:0005524">
    <property type="term" value="F:ATP binding"/>
    <property type="evidence" value="ECO:0007669"/>
    <property type="project" value="UniProtKB-KW"/>
</dbReference>
<keyword evidence="8" id="KW-0067">ATP-binding</keyword>
<proteinExistence type="inferred from homology"/>
<dbReference type="GO" id="GO:0046656">
    <property type="term" value="P:folic acid biosynthetic process"/>
    <property type="evidence" value="ECO:0007669"/>
    <property type="project" value="UniProtKB-KW"/>
</dbReference>
<dbReference type="PANTHER" id="PTHR43071">
    <property type="entry name" value="2-AMINO-4-HYDROXY-6-HYDROXYMETHYLDIHYDROPTERIDINE PYROPHOSPHOKINASE"/>
    <property type="match status" value="1"/>
</dbReference>
<dbReference type="eggNOG" id="COG0801">
    <property type="taxonomic scope" value="Bacteria"/>
</dbReference>
<keyword evidence="7 14" id="KW-0418">Kinase</keyword>
<evidence type="ECO:0000256" key="3">
    <source>
        <dbReference type="ARBA" id="ARBA00013253"/>
    </source>
</evidence>
<name>W4HHD2_9RHOB</name>
<dbReference type="EC" id="2.7.6.3" evidence="3"/>
<evidence type="ECO:0000256" key="5">
    <source>
        <dbReference type="ARBA" id="ARBA00022679"/>
    </source>
</evidence>
<evidence type="ECO:0000313" key="15">
    <source>
        <dbReference type="Proteomes" id="UP000019063"/>
    </source>
</evidence>
<protein>
    <recommendedName>
        <fullName evidence="4">2-amino-4-hydroxy-6-hydroxymethyldihydropteridine pyrophosphokinase</fullName>
        <ecNumber evidence="3">2.7.6.3</ecNumber>
    </recommendedName>
    <alternativeName>
        <fullName evidence="11">6-hydroxymethyl-7,8-dihydropterin pyrophosphokinase</fullName>
    </alternativeName>
    <alternativeName>
        <fullName evidence="12">7,8-dihydro-6-hydroxymethylpterin-pyrophosphokinase</fullName>
    </alternativeName>
</protein>
<dbReference type="PANTHER" id="PTHR43071:SF1">
    <property type="entry name" value="2-AMINO-4-HYDROXY-6-HYDROXYMETHYLDIHYDROPTERIDINE PYROPHOSPHOKINASE"/>
    <property type="match status" value="1"/>
</dbReference>
<evidence type="ECO:0000256" key="12">
    <source>
        <dbReference type="ARBA" id="ARBA00033413"/>
    </source>
</evidence>
<accession>W4HHD2</accession>
<evidence type="ECO:0000256" key="10">
    <source>
        <dbReference type="ARBA" id="ARBA00029409"/>
    </source>
</evidence>
<dbReference type="Gene3D" id="3.30.70.560">
    <property type="entry name" value="7,8-Dihydro-6-hydroxymethylpterin-pyrophosphokinase HPPK"/>
    <property type="match status" value="1"/>
</dbReference>
<keyword evidence="6" id="KW-0547">Nucleotide-binding</keyword>